<dbReference type="AlphaFoldDB" id="A0AA41WX54"/>
<proteinExistence type="predicted"/>
<organism evidence="2 3">
    <name type="scientific">Opacimonas viscosa</name>
    <dbReference type="NCBI Taxonomy" id="2961944"/>
    <lineage>
        <taxon>Bacteria</taxon>
        <taxon>Pseudomonadati</taxon>
        <taxon>Pseudomonadota</taxon>
        <taxon>Gammaproteobacteria</taxon>
        <taxon>Alteromonadales</taxon>
        <taxon>Alteromonadaceae</taxon>
        <taxon>Opacimonas</taxon>
    </lineage>
</organism>
<evidence type="ECO:0000259" key="1">
    <source>
        <dbReference type="Pfam" id="PF07521"/>
    </source>
</evidence>
<dbReference type="InterPro" id="IPR036866">
    <property type="entry name" value="RibonucZ/Hydroxyglut_hydro"/>
</dbReference>
<keyword evidence="3" id="KW-1185">Reference proteome</keyword>
<dbReference type="GO" id="GO:0016874">
    <property type="term" value="F:ligase activity"/>
    <property type="evidence" value="ECO:0007669"/>
    <property type="project" value="UniProtKB-KW"/>
</dbReference>
<dbReference type="GO" id="GO:0004521">
    <property type="term" value="F:RNA endonuclease activity"/>
    <property type="evidence" value="ECO:0007669"/>
    <property type="project" value="TreeGrafter"/>
</dbReference>
<keyword evidence="2" id="KW-0436">Ligase</keyword>
<dbReference type="Gene3D" id="3.40.50.10890">
    <property type="match status" value="1"/>
</dbReference>
<dbReference type="RefSeq" id="WP_254099386.1">
    <property type="nucleotide sequence ID" value="NZ_JANATA010000005.1"/>
</dbReference>
<dbReference type="Pfam" id="PF07521">
    <property type="entry name" value="RMMBL"/>
    <property type="match status" value="1"/>
</dbReference>
<dbReference type="GO" id="GO:0004527">
    <property type="term" value="F:exonuclease activity"/>
    <property type="evidence" value="ECO:0007669"/>
    <property type="project" value="UniProtKB-KW"/>
</dbReference>
<dbReference type="EC" id="3.1.-.-" evidence="2"/>
<comment type="caution">
    <text evidence="2">The sequence shown here is derived from an EMBL/GenBank/DDBJ whole genome shotgun (WGS) entry which is preliminary data.</text>
</comment>
<gene>
    <name evidence="2" type="ORF">NLF92_04270</name>
</gene>
<dbReference type="NCBIfam" id="TIGR04122">
    <property type="entry name" value="Xnuc_lig_assoc"/>
    <property type="match status" value="1"/>
</dbReference>
<feature type="domain" description="Zn-dependent metallo-hydrolase RNA specificity" evidence="1">
    <location>
        <begin position="289"/>
        <end position="327"/>
    </location>
</feature>
<protein>
    <submittedName>
        <fullName evidence="2">Ligase-associated DNA damage response exonuclease</fullName>
        <ecNumber evidence="2">3.1.-.-</ecNumber>
    </submittedName>
</protein>
<dbReference type="Gene3D" id="3.60.15.10">
    <property type="entry name" value="Ribonuclease Z/Hydroxyacylglutathione hydrolase-like"/>
    <property type="match status" value="1"/>
</dbReference>
<sequence length="342" mass="38372">MPLTKHNHPEHWIQVRPAGLYCIPAETYIDPWQAVENAIITHGHADHARAGHENVWATPATMAIMRVRYGEQHSPAQHHIEFGERIQLPGAEPVFMTFYPAGHILGSAQVLLEYRGARLVMTGDYKRTPDPSCEPFVAIPCDVFITEATFGLPVFQHPPIQHEIQKLLSSLARFSERTHLVGVYALGKCQRVLLGLREAGYTKPIYLHGAMLKLVQLYQTFGFDFGECIAVSDVSDLNLLAGEVVLAPPSALTDRWSRKLPNVLTGMASGWMQIRARTKQKGAELPLMISDHCDWQELLDSISEVNPQEVWVTHGREDALMHQAQKMGYVARALRLVGYDDE</sequence>
<evidence type="ECO:0000313" key="2">
    <source>
        <dbReference type="EMBL" id="MCP3428157.1"/>
    </source>
</evidence>
<name>A0AA41WX54_9ALTE</name>
<keyword evidence="2" id="KW-0540">Nuclease</keyword>
<dbReference type="InterPro" id="IPR011108">
    <property type="entry name" value="RMMBL"/>
</dbReference>
<reference evidence="2" key="1">
    <citation type="submission" date="2022-07" db="EMBL/GenBank/DDBJ databases">
        <title>Characterization of the Novel Bacterium Alteromonas immobilis LMIT006 and Alteromonas gregis LMIT007.</title>
        <authorList>
            <person name="Lin X."/>
        </authorList>
    </citation>
    <scope>NUCLEOTIDE SEQUENCE</scope>
    <source>
        <strain evidence="2">LMIT007</strain>
    </source>
</reference>
<dbReference type="SUPFAM" id="SSF56281">
    <property type="entry name" value="Metallo-hydrolase/oxidoreductase"/>
    <property type="match status" value="1"/>
</dbReference>
<keyword evidence="2" id="KW-0269">Exonuclease</keyword>
<evidence type="ECO:0000313" key="3">
    <source>
        <dbReference type="Proteomes" id="UP001165413"/>
    </source>
</evidence>
<dbReference type="InterPro" id="IPR026360">
    <property type="entry name" value="Xnuc_lig_assoc"/>
</dbReference>
<dbReference type="Proteomes" id="UP001165413">
    <property type="component" value="Unassembled WGS sequence"/>
</dbReference>
<dbReference type="PANTHER" id="PTHR11203:SF49">
    <property type="entry name" value="BLL1145 PROTEIN"/>
    <property type="match status" value="1"/>
</dbReference>
<accession>A0AA41WX54</accession>
<dbReference type="EMBL" id="JANATA010000005">
    <property type="protein sequence ID" value="MCP3428157.1"/>
    <property type="molecule type" value="Genomic_DNA"/>
</dbReference>
<dbReference type="InterPro" id="IPR050698">
    <property type="entry name" value="MBL"/>
</dbReference>
<dbReference type="PANTHER" id="PTHR11203">
    <property type="entry name" value="CLEAVAGE AND POLYADENYLATION SPECIFICITY FACTOR FAMILY MEMBER"/>
    <property type="match status" value="1"/>
</dbReference>
<keyword evidence="2" id="KW-0378">Hydrolase</keyword>